<reference evidence="1 2" key="1">
    <citation type="submission" date="2016-03" db="EMBL/GenBank/DDBJ databases">
        <title>Acetic acid bacteria sequencing.</title>
        <authorList>
            <person name="Brandt J."/>
            <person name="Jakob F."/>
            <person name="Vogel R.F."/>
        </authorList>
    </citation>
    <scope>NUCLEOTIDE SEQUENCE [LARGE SCALE GENOMIC DNA]</scope>
    <source>
        <strain evidence="1 2">TMW2.1084</strain>
    </source>
</reference>
<dbReference type="STRING" id="1076596.A0U91_07885"/>
<dbReference type="Proteomes" id="UP000189055">
    <property type="component" value="Chromosome"/>
</dbReference>
<sequence length="391" mass="40982">MPAPQLSNYVLETATAPGTGSFTLNGPETDRRSFSGAFPNGGSVFYFADDGAGAEWGIGTLTVGTPSVLARTTILGNTANTRAALNFPGSVEVYNEIPAEFIPILNSDGSLSIKGNRVVVGIGGANANYIVQLSYDFGAAALGYMDGAGTWRYVQPKGDYSTNAQLTAEIQRATTVESNLQSSKYDKTGGEISGSVTISGSGGIRTTYDPGGQVSGQTTNYSGFASYAGGRGGNFGFYVQELTGSTFNGVFSLGFPDGTYRFLGMPGKSGRLNDSAFGNLAYTSDLQNYQPKGNYAAASAISGGIAGNGYYTKTNGILDLVFTITFNTSGGQWVSFPMGFSATPNVFACSDGQHDGQTDTDWFIWGRTKDGFNFNARNFQGSFQIFAKGPA</sequence>
<accession>A0A1U9LEF7</accession>
<dbReference type="RefSeq" id="WP_077930694.1">
    <property type="nucleotide sequence ID" value="NZ_CP014687.1"/>
</dbReference>
<gene>
    <name evidence="1" type="ORF">A0U91_07885</name>
</gene>
<evidence type="ECO:0008006" key="3">
    <source>
        <dbReference type="Google" id="ProtNLM"/>
    </source>
</evidence>
<evidence type="ECO:0000313" key="2">
    <source>
        <dbReference type="Proteomes" id="UP000189055"/>
    </source>
</evidence>
<name>A0A1U9LEF7_9PROT</name>
<proteinExistence type="predicted"/>
<organism evidence="1 2">
    <name type="scientific">Acetobacter persici</name>
    <dbReference type="NCBI Taxonomy" id="1076596"/>
    <lineage>
        <taxon>Bacteria</taxon>
        <taxon>Pseudomonadati</taxon>
        <taxon>Pseudomonadota</taxon>
        <taxon>Alphaproteobacteria</taxon>
        <taxon>Acetobacterales</taxon>
        <taxon>Acetobacteraceae</taxon>
        <taxon>Acetobacter</taxon>
    </lineage>
</organism>
<dbReference type="KEGG" id="aper:A0U91_07885"/>
<dbReference type="EMBL" id="CP014687">
    <property type="protein sequence ID" value="AQT04853.1"/>
    <property type="molecule type" value="Genomic_DNA"/>
</dbReference>
<dbReference type="AlphaFoldDB" id="A0A1U9LEF7"/>
<evidence type="ECO:0000313" key="1">
    <source>
        <dbReference type="EMBL" id="AQT04853.1"/>
    </source>
</evidence>
<protein>
    <recommendedName>
        <fullName evidence="3">Tail fiber protein</fullName>
    </recommendedName>
</protein>